<dbReference type="EMBL" id="SRLC01000003">
    <property type="protein sequence ID" value="TGE20691.1"/>
    <property type="molecule type" value="Genomic_DNA"/>
</dbReference>
<dbReference type="InterPro" id="IPR025366">
    <property type="entry name" value="DUF4270"/>
</dbReference>
<dbReference type="AlphaFoldDB" id="A0A4Z0PUL6"/>
<evidence type="ECO:0000313" key="3">
    <source>
        <dbReference type="Proteomes" id="UP000297549"/>
    </source>
</evidence>
<organism evidence="2 3">
    <name type="scientific">Hymenobacter aquaticus</name>
    <dbReference type="NCBI Taxonomy" id="1867101"/>
    <lineage>
        <taxon>Bacteria</taxon>
        <taxon>Pseudomonadati</taxon>
        <taxon>Bacteroidota</taxon>
        <taxon>Cytophagia</taxon>
        <taxon>Cytophagales</taxon>
        <taxon>Hymenobacteraceae</taxon>
        <taxon>Hymenobacter</taxon>
    </lineage>
</organism>
<accession>A0A4Z0PUL6</accession>
<gene>
    <name evidence="2" type="ORF">E5K00_22140</name>
</gene>
<feature type="signal peptide" evidence="1">
    <location>
        <begin position="1"/>
        <end position="24"/>
    </location>
</feature>
<feature type="chain" id="PRO_5021425595" evidence="1">
    <location>
        <begin position="25"/>
        <end position="497"/>
    </location>
</feature>
<name>A0A4Z0PUL6_9BACT</name>
<sequence length="497" mass="53898">MNWLISSACRIASVTFCSSALLLAATGCEDANDLGVEVPGTSPISTEYRDYSVQASTILQDSVETLNAERALAGRVTDNVLGTTTAKALFNLRVGATADLPSTFTDAKLDSVVLVMSFDQVYGSTAKPISFDLYNLASSLDEKKTYNAGVSVPLGSPIASNLVSSLNRTKTEQRKNGLKKIITDPITKRKVPTAEDSTTSITVPDQTIRLVLQKTNVRNSDFANQLFAALKDASFSQDKLNTLWKGLALVPSDNYSGAVVGMNRVFENRLYFYFTGVKSPATVVTSQAYGIRLANSYGVNDPNAPRYYTQISTDFKAPFDQLNDPTKSVTTPEGLAYMQEGVGLATKLVVPDIDALKGQTALAINRAELLIPVKSSGSLLFPSPVQAFVYELNAKNRVLLRTVNTTPVERIIQANLGNPLGQGNEAIVSLYTVSPTNKYYSVVITTYLQAYLANQLGEQPAAFMLSPVLRRAFSLSLNRSVLDAQNIKLRVYSSKLR</sequence>
<dbReference type="RefSeq" id="WP_135465489.1">
    <property type="nucleotide sequence ID" value="NZ_SRLC01000003.1"/>
</dbReference>
<proteinExistence type="predicted"/>
<reference evidence="2 3" key="1">
    <citation type="submission" date="2019-04" db="EMBL/GenBank/DDBJ databases">
        <authorList>
            <person name="Feng G."/>
            <person name="Zhang J."/>
            <person name="Zhu H."/>
        </authorList>
    </citation>
    <scope>NUCLEOTIDE SEQUENCE [LARGE SCALE GENOMIC DNA]</scope>
    <source>
        <strain evidence="2 3">JCM 31653</strain>
    </source>
</reference>
<keyword evidence="3" id="KW-1185">Reference proteome</keyword>
<evidence type="ECO:0000313" key="2">
    <source>
        <dbReference type="EMBL" id="TGE20691.1"/>
    </source>
</evidence>
<dbReference type="OrthoDB" id="1092930at2"/>
<evidence type="ECO:0000256" key="1">
    <source>
        <dbReference type="SAM" id="SignalP"/>
    </source>
</evidence>
<protein>
    <submittedName>
        <fullName evidence="2">DUF4270 family protein</fullName>
    </submittedName>
</protein>
<dbReference type="Pfam" id="PF14092">
    <property type="entry name" value="DUF4270"/>
    <property type="match status" value="1"/>
</dbReference>
<keyword evidence="1" id="KW-0732">Signal</keyword>
<comment type="caution">
    <text evidence="2">The sequence shown here is derived from an EMBL/GenBank/DDBJ whole genome shotgun (WGS) entry which is preliminary data.</text>
</comment>
<dbReference type="Proteomes" id="UP000297549">
    <property type="component" value="Unassembled WGS sequence"/>
</dbReference>